<keyword evidence="6" id="KW-0521">NADP</keyword>
<evidence type="ECO:0000256" key="6">
    <source>
        <dbReference type="ARBA" id="ARBA00022857"/>
    </source>
</evidence>
<keyword evidence="7 8" id="KW-0560">Oxidoreductase</keyword>
<gene>
    <name evidence="8" type="primary">pvdA_3</name>
    <name evidence="8" type="ORF">PFLU3_44340</name>
</gene>
<evidence type="ECO:0000256" key="1">
    <source>
        <dbReference type="ARBA" id="ARBA00001974"/>
    </source>
</evidence>
<evidence type="ECO:0000313" key="8">
    <source>
        <dbReference type="EMBL" id="KIR20116.1"/>
    </source>
</evidence>
<dbReference type="SUPFAM" id="SSF51905">
    <property type="entry name" value="FAD/NAD(P)-binding domain"/>
    <property type="match status" value="1"/>
</dbReference>
<protein>
    <submittedName>
        <fullName evidence="8">PvdA_3 protein</fullName>
        <ecNumber evidence="8">1.13.12.-</ecNumber>
    </submittedName>
</protein>
<dbReference type="InterPro" id="IPR025700">
    <property type="entry name" value="Lys/Orn_oxygenase"/>
</dbReference>
<name>A0A0D0T908_PSEFL</name>
<evidence type="ECO:0000256" key="4">
    <source>
        <dbReference type="ARBA" id="ARBA00022630"/>
    </source>
</evidence>
<dbReference type="PATRIC" id="fig|294.125.peg.4546"/>
<organism evidence="8 9">
    <name type="scientific">Pseudomonas fluorescens</name>
    <dbReference type="NCBI Taxonomy" id="294"/>
    <lineage>
        <taxon>Bacteria</taxon>
        <taxon>Pseudomonadati</taxon>
        <taxon>Pseudomonadota</taxon>
        <taxon>Gammaproteobacteria</taxon>
        <taxon>Pseudomonadales</taxon>
        <taxon>Pseudomonadaceae</taxon>
        <taxon>Pseudomonas</taxon>
    </lineage>
</organism>
<dbReference type="Gene3D" id="3.50.50.60">
    <property type="entry name" value="FAD/NAD(P)-binding domain"/>
    <property type="match status" value="1"/>
</dbReference>
<dbReference type="Proteomes" id="UP000032210">
    <property type="component" value="Unassembled WGS sequence"/>
</dbReference>
<reference evidence="8 9" key="1">
    <citation type="submission" date="2015-01" db="EMBL/GenBank/DDBJ databases">
        <title>Genome sequence of the beneficial rhizobacterium Pseudomonas fluorescens 2-79.</title>
        <authorList>
            <person name="Thuermer A."/>
            <person name="Daniel R."/>
        </authorList>
    </citation>
    <scope>NUCLEOTIDE SEQUENCE [LARGE SCALE GENOMIC DNA]</scope>
    <source>
        <strain evidence="8 9">2-79</strain>
    </source>
</reference>
<comment type="similarity">
    <text evidence="3">Belongs to the lysine N(6)-hydroxylase/L-ornithine N(5)-oxygenase family.</text>
</comment>
<dbReference type="InterPro" id="IPR036188">
    <property type="entry name" value="FAD/NAD-bd_sf"/>
</dbReference>
<comment type="cofactor">
    <cofactor evidence="1">
        <name>FAD</name>
        <dbReference type="ChEBI" id="CHEBI:57692"/>
    </cofactor>
</comment>
<dbReference type="RefSeq" id="WP_043050659.1">
    <property type="nucleotide sequence ID" value="NZ_JXCQ01000055.1"/>
</dbReference>
<comment type="pathway">
    <text evidence="2">Siderophore biosynthesis.</text>
</comment>
<dbReference type="AlphaFoldDB" id="A0A0D0T908"/>
<dbReference type="EMBL" id="JXCQ01000055">
    <property type="protein sequence ID" value="KIR20116.1"/>
    <property type="molecule type" value="Genomic_DNA"/>
</dbReference>
<comment type="caution">
    <text evidence="8">The sequence shown here is derived from an EMBL/GenBank/DDBJ whole genome shotgun (WGS) entry which is preliminary data.</text>
</comment>
<dbReference type="GO" id="GO:0006879">
    <property type="term" value="P:intracellular iron ion homeostasis"/>
    <property type="evidence" value="ECO:0007669"/>
    <property type="project" value="TreeGrafter"/>
</dbReference>
<dbReference type="Pfam" id="PF13434">
    <property type="entry name" value="Lys_Orn_oxgnase"/>
    <property type="match status" value="1"/>
</dbReference>
<keyword evidence="5" id="KW-0274">FAD</keyword>
<dbReference type="EC" id="1.13.12.-" evidence="8"/>
<dbReference type="PANTHER" id="PTHR42802:SF1">
    <property type="entry name" value="L-ORNITHINE N(5)-MONOOXYGENASE"/>
    <property type="match status" value="1"/>
</dbReference>
<evidence type="ECO:0000256" key="2">
    <source>
        <dbReference type="ARBA" id="ARBA00004924"/>
    </source>
</evidence>
<dbReference type="PANTHER" id="PTHR42802">
    <property type="entry name" value="MONOOXYGENASE"/>
    <property type="match status" value="1"/>
</dbReference>
<evidence type="ECO:0000313" key="9">
    <source>
        <dbReference type="Proteomes" id="UP000032210"/>
    </source>
</evidence>
<accession>A0A0D0T908</accession>
<proteinExistence type="inferred from homology"/>
<evidence type="ECO:0000256" key="3">
    <source>
        <dbReference type="ARBA" id="ARBA00007588"/>
    </source>
</evidence>
<sequence length="441" mass="50321">MPLPQEATPSYDLIGVGFGPSNLALAIALDELKTTSTRPLNVVFYEKQKQFNWHSNTLTPQSKMQISFLKDLVSLRNPTSPFSFINYLHQKDRLVEFINLGQFHPSRLEYNDYLKWVSAHFSERCIYGEQALRVEPQIGKTGEIELLDVISRDCHGQQQTRQTKSLVLSLGGTPRIPSAFMLTEDNPRVFHHCTYLHSLQRFSHTHGHPGRIAVIGAGQSAAEAFIDLHDRFPSAHIDLIIRGSSLKPSDQSPFVNEIFAPRYTDFIYNKSVTEREKLISEFNNTNYSVIDIDLIERIYSILYHQQVAGEHRYTLLKHCSTEHTRHTEDSVALLIQNHSTGESLTKEYDLTVLATGYERSSHREALAPLADYLGDFKTTRNYRLETDKRLKSAIYLQGFNESSHGLSDSLLSILPFRAQEIAKELYEYALERPECQTIASV</sequence>
<dbReference type="GO" id="GO:0016491">
    <property type="term" value="F:oxidoreductase activity"/>
    <property type="evidence" value="ECO:0007669"/>
    <property type="project" value="UniProtKB-KW"/>
</dbReference>
<evidence type="ECO:0000256" key="5">
    <source>
        <dbReference type="ARBA" id="ARBA00022827"/>
    </source>
</evidence>
<evidence type="ECO:0000256" key="7">
    <source>
        <dbReference type="ARBA" id="ARBA00023002"/>
    </source>
</evidence>
<keyword evidence="4" id="KW-0285">Flavoprotein</keyword>